<dbReference type="AlphaFoldDB" id="A0A484WTC1"/>
<dbReference type="InterPro" id="IPR008966">
    <property type="entry name" value="Adhesion_dom_sf"/>
</dbReference>
<reference evidence="3 4" key="1">
    <citation type="submission" date="2019-03" db="EMBL/GenBank/DDBJ databases">
        <authorList>
            <consortium name="Pathogen Informatics"/>
        </authorList>
    </citation>
    <scope>NUCLEOTIDE SEQUENCE [LARGE SCALE GENOMIC DNA]</scope>
    <source>
        <strain evidence="3 4">NCTC12126</strain>
    </source>
</reference>
<dbReference type="Pfam" id="PF00419">
    <property type="entry name" value="Fimbrial"/>
    <property type="match status" value="1"/>
</dbReference>
<gene>
    <name evidence="3" type="ORF">NCTC12126_00671</name>
</gene>
<evidence type="ECO:0000256" key="1">
    <source>
        <dbReference type="SAM" id="SignalP"/>
    </source>
</evidence>
<protein>
    <submittedName>
        <fullName evidence="3">Putative fimbrial protein StkG</fullName>
    </submittedName>
</protein>
<evidence type="ECO:0000259" key="2">
    <source>
        <dbReference type="Pfam" id="PF00419"/>
    </source>
</evidence>
<evidence type="ECO:0000313" key="3">
    <source>
        <dbReference type="EMBL" id="VFS14116.1"/>
    </source>
</evidence>
<dbReference type="Gene3D" id="2.60.40.1090">
    <property type="entry name" value="Fimbrial-type adhesion domain"/>
    <property type="match status" value="1"/>
</dbReference>
<dbReference type="SUPFAM" id="SSF49401">
    <property type="entry name" value="Bacterial adhesins"/>
    <property type="match status" value="1"/>
</dbReference>
<dbReference type="InterPro" id="IPR036937">
    <property type="entry name" value="Adhesion_dom_fimbrial_sf"/>
</dbReference>
<dbReference type="Proteomes" id="UP000351155">
    <property type="component" value="Unassembled WGS sequence"/>
</dbReference>
<dbReference type="GO" id="GO:0009289">
    <property type="term" value="C:pilus"/>
    <property type="evidence" value="ECO:0007669"/>
    <property type="project" value="InterPro"/>
</dbReference>
<name>A0A484WTC1_9ENTR</name>
<accession>A0A484WTC1</accession>
<keyword evidence="1" id="KW-0732">Signal</keyword>
<dbReference type="EMBL" id="CAADIW010000004">
    <property type="protein sequence ID" value="VFS14116.1"/>
    <property type="molecule type" value="Genomic_DNA"/>
</dbReference>
<evidence type="ECO:0000313" key="4">
    <source>
        <dbReference type="Proteomes" id="UP000351155"/>
    </source>
</evidence>
<organism evidence="3 4">
    <name type="scientific">Enterobacter cancerogenus</name>
    <dbReference type="NCBI Taxonomy" id="69218"/>
    <lineage>
        <taxon>Bacteria</taxon>
        <taxon>Pseudomonadati</taxon>
        <taxon>Pseudomonadota</taxon>
        <taxon>Gammaproteobacteria</taxon>
        <taxon>Enterobacterales</taxon>
        <taxon>Enterobacteriaceae</taxon>
        <taxon>Enterobacter</taxon>
        <taxon>Enterobacter cloacae complex</taxon>
    </lineage>
</organism>
<sequence>MNKGIIMKFTSFLLAVGLLGISGISQAAQECKFTSNDPLLIMSPPPVTIVPLPVDAAVHPTLIASGIIMETVPQLRSKCEMGKHGLDVFQLTDPALQTNAEFEGKTLFGTNVPGIFYTLGFYPDGNGVTAWFPVRSGGQFVRTGDTHGSTNIVDEKTWHVRMDFYQTNAFEGVPSNVNFLTFGPGTIGQIVLGNPDSDTGDHPRPQVSISQMSLDIVANRPTCGIYAPTNVDLGEWTPREVENGLTTEVKFKVSGTCANTGILYGTLKSNHATSDGNYILNELSGTSEWTPANGVGVQITTPFRSKINSSFKEAIVVFDDKYATTSFEVEYKAQLLKYSDEPVTVGPFGSNLIMQFTYE</sequence>
<dbReference type="InterPro" id="IPR000259">
    <property type="entry name" value="Adhesion_dom_fimbrial"/>
</dbReference>
<dbReference type="GO" id="GO:0007155">
    <property type="term" value="P:cell adhesion"/>
    <property type="evidence" value="ECO:0007669"/>
    <property type="project" value="InterPro"/>
</dbReference>
<feature type="chain" id="PRO_5019846702" evidence="1">
    <location>
        <begin position="28"/>
        <end position="359"/>
    </location>
</feature>
<feature type="signal peptide" evidence="1">
    <location>
        <begin position="1"/>
        <end position="27"/>
    </location>
</feature>
<proteinExistence type="predicted"/>
<feature type="domain" description="Fimbrial-type adhesion" evidence="2">
    <location>
        <begin position="220"/>
        <end position="358"/>
    </location>
</feature>